<dbReference type="Pfam" id="PF04397">
    <property type="entry name" value="LytTR"/>
    <property type="match status" value="1"/>
</dbReference>
<dbReference type="GO" id="GO:0003677">
    <property type="term" value="F:DNA binding"/>
    <property type="evidence" value="ECO:0007669"/>
    <property type="project" value="InterPro"/>
</dbReference>
<dbReference type="PROSITE" id="PS50930">
    <property type="entry name" value="HTH_LYTTR"/>
    <property type="match status" value="1"/>
</dbReference>
<dbReference type="InterPro" id="IPR007492">
    <property type="entry name" value="LytTR_DNA-bd_dom"/>
</dbReference>
<accession>A0A139N1F0</accession>
<dbReference type="EMBL" id="LQRD01000036">
    <property type="protein sequence ID" value="KXT69856.1"/>
    <property type="molecule type" value="Genomic_DNA"/>
</dbReference>
<evidence type="ECO:0000259" key="1">
    <source>
        <dbReference type="PROSITE" id="PS50930"/>
    </source>
</evidence>
<feature type="domain" description="HTH LytTR-type" evidence="1">
    <location>
        <begin position="4"/>
        <end position="109"/>
    </location>
</feature>
<reference evidence="2 3" key="1">
    <citation type="submission" date="2016-01" db="EMBL/GenBank/DDBJ databases">
        <title>Highly variable Streptococcus oralis are common among viridans streptococci isolated from primates.</title>
        <authorList>
            <person name="Denapaite D."/>
            <person name="Rieger M."/>
            <person name="Koendgen S."/>
            <person name="Brueckner R."/>
            <person name="Ochigava I."/>
            <person name="Kappeler P."/>
            <person name="Maetz-Rensing K."/>
            <person name="Leendertz F."/>
            <person name="Hakenbeck R."/>
        </authorList>
    </citation>
    <scope>NUCLEOTIDE SEQUENCE [LARGE SCALE GENOMIC DNA]</scope>
    <source>
        <strain evidence="2 3">DD08</strain>
    </source>
</reference>
<dbReference type="PATRIC" id="fig|45634.12.peg.1084"/>
<evidence type="ECO:0000313" key="3">
    <source>
        <dbReference type="Proteomes" id="UP000070377"/>
    </source>
</evidence>
<name>A0A139N1F0_STRCR</name>
<dbReference type="SMART" id="SM00850">
    <property type="entry name" value="LytTR"/>
    <property type="match status" value="1"/>
</dbReference>
<dbReference type="Proteomes" id="UP000070377">
    <property type="component" value="Unassembled WGS sequence"/>
</dbReference>
<comment type="caution">
    <text evidence="2">The sequence shown here is derived from an EMBL/GenBank/DDBJ whole genome shotgun (WGS) entry which is preliminary data.</text>
</comment>
<dbReference type="PANTHER" id="PTHR37299">
    <property type="entry name" value="TRANSCRIPTIONAL REGULATOR-RELATED"/>
    <property type="match status" value="1"/>
</dbReference>
<dbReference type="InterPro" id="IPR046947">
    <property type="entry name" value="LytR-like"/>
</dbReference>
<organism evidence="2 3">
    <name type="scientific">Streptococcus cristatus</name>
    <dbReference type="NCBI Taxonomy" id="45634"/>
    <lineage>
        <taxon>Bacteria</taxon>
        <taxon>Bacillati</taxon>
        <taxon>Bacillota</taxon>
        <taxon>Bacilli</taxon>
        <taxon>Lactobacillales</taxon>
        <taxon>Streptococcaceae</taxon>
        <taxon>Streptococcus</taxon>
    </lineage>
</organism>
<dbReference type="STRING" id="45634.SCRDD08_01039"/>
<dbReference type="RefSeq" id="WP_061422712.1">
    <property type="nucleotide sequence ID" value="NZ_KQ969062.1"/>
</dbReference>
<proteinExistence type="predicted"/>
<dbReference type="GO" id="GO:0000156">
    <property type="term" value="F:phosphorelay response regulator activity"/>
    <property type="evidence" value="ECO:0007669"/>
    <property type="project" value="InterPro"/>
</dbReference>
<sequence length="113" mass="13175">MATIIIKDGCTLRKLDLSTIYYVQSHPQKPHIVLIVTRQGNYSLRASLTELAKLYPDELVHCNRQTLVNLAKVQGFDRERKSLFFEQSDLGDIVCSRRHLTSLIKRWYQEGRK</sequence>
<dbReference type="Gene3D" id="2.40.50.1020">
    <property type="entry name" value="LytTr DNA-binding domain"/>
    <property type="match status" value="1"/>
</dbReference>
<dbReference type="AlphaFoldDB" id="A0A139N1F0"/>
<gene>
    <name evidence="2" type="ORF">SCRDD08_01039</name>
</gene>
<evidence type="ECO:0000313" key="2">
    <source>
        <dbReference type="EMBL" id="KXT69856.1"/>
    </source>
</evidence>
<protein>
    <submittedName>
        <fullName evidence="2">BlpS protein</fullName>
    </submittedName>
</protein>
<dbReference type="PANTHER" id="PTHR37299:SF1">
    <property type="entry name" value="STAGE 0 SPORULATION PROTEIN A HOMOLOG"/>
    <property type="match status" value="1"/>
</dbReference>